<keyword evidence="2" id="KW-0547">Nucleotide-binding</keyword>
<dbReference type="InterPro" id="IPR029048">
    <property type="entry name" value="HSP70_C_sf"/>
</dbReference>
<dbReference type="PANTHER" id="PTHR45639:SF4">
    <property type="entry name" value="HSC70CB, ISOFORM G"/>
    <property type="match status" value="1"/>
</dbReference>
<dbReference type="GO" id="GO:0140662">
    <property type="term" value="F:ATP-dependent protein folding chaperone"/>
    <property type="evidence" value="ECO:0007669"/>
    <property type="project" value="InterPro"/>
</dbReference>
<evidence type="ECO:0000313" key="5">
    <source>
        <dbReference type="EMBL" id="NBJ59710.1"/>
    </source>
</evidence>
<reference evidence="5" key="1">
    <citation type="submission" date="2019-10" db="EMBL/GenBank/DDBJ databases">
        <title>Short sand fly seasons in Tbilisi, Georgia, hinder development of host immunity to saliva of the visceral leishmaniasis vector Phlebotomus kandelakii.</title>
        <authorList>
            <person name="Oliveira F."/>
            <person name="Giorgobiani E."/>
            <person name="Guimaraes-Costa A.B."/>
            <person name="Abdeladhim M."/>
            <person name="Oristian J."/>
            <person name="Tskhvaradze L."/>
            <person name="Tsertsvadze N."/>
            <person name="Zakalashvili M."/>
            <person name="Valenzuela J.G."/>
            <person name="Kamhawi S."/>
        </authorList>
    </citation>
    <scope>NUCLEOTIDE SEQUENCE</scope>
    <source>
        <strain evidence="5">Wild-capture in Tbilisi</strain>
        <tissue evidence="5">Salivary glands</tissue>
    </source>
</reference>
<feature type="compositionally biased region" description="Polar residues" evidence="4">
    <location>
        <begin position="776"/>
        <end position="793"/>
    </location>
</feature>
<dbReference type="CDD" id="cd10228">
    <property type="entry name" value="ASKHA_NBD_HSP70_HSPA4_like"/>
    <property type="match status" value="1"/>
</dbReference>
<dbReference type="Gene3D" id="2.60.34.10">
    <property type="entry name" value="Substrate Binding Domain Of DNAk, Chain A, domain 1"/>
    <property type="match status" value="1"/>
</dbReference>
<dbReference type="SUPFAM" id="SSF53067">
    <property type="entry name" value="Actin-like ATPase domain"/>
    <property type="match status" value="2"/>
</dbReference>
<dbReference type="GO" id="GO:0005524">
    <property type="term" value="F:ATP binding"/>
    <property type="evidence" value="ECO:0007669"/>
    <property type="project" value="UniProtKB-KW"/>
</dbReference>
<dbReference type="AlphaFoldDB" id="A0A6B2EDD3"/>
<dbReference type="FunFam" id="3.30.420.40:FF:000171">
    <property type="entry name" value="Heat shock 70 kDa protein 4"/>
    <property type="match status" value="2"/>
</dbReference>
<dbReference type="InterPro" id="IPR013126">
    <property type="entry name" value="Hsp_70_fam"/>
</dbReference>
<keyword evidence="3" id="KW-0067">ATP-binding</keyword>
<dbReference type="InterPro" id="IPR018181">
    <property type="entry name" value="Heat_shock_70_CS"/>
</dbReference>
<dbReference type="PROSITE" id="PS01036">
    <property type="entry name" value="HSP70_3"/>
    <property type="match status" value="1"/>
</dbReference>
<feature type="compositionally biased region" description="Acidic residues" evidence="4">
    <location>
        <begin position="527"/>
        <end position="537"/>
    </location>
</feature>
<evidence type="ECO:0000256" key="1">
    <source>
        <dbReference type="ARBA" id="ARBA00007381"/>
    </source>
</evidence>
<proteinExistence type="inferred from homology"/>
<keyword evidence="5" id="KW-0346">Stress response</keyword>
<dbReference type="FunFam" id="3.30.30.30:FF:000002">
    <property type="entry name" value="Heat shock 70 kDa protein 4"/>
    <property type="match status" value="1"/>
</dbReference>
<dbReference type="SUPFAM" id="SSF100920">
    <property type="entry name" value="Heat shock protein 70kD (HSP70), peptide-binding domain"/>
    <property type="match status" value="1"/>
</dbReference>
<organism evidence="5">
    <name type="scientific">Phlebotomus kandelakii</name>
    <dbReference type="NCBI Taxonomy" id="1109342"/>
    <lineage>
        <taxon>Eukaryota</taxon>
        <taxon>Metazoa</taxon>
        <taxon>Ecdysozoa</taxon>
        <taxon>Arthropoda</taxon>
        <taxon>Hexapoda</taxon>
        <taxon>Insecta</taxon>
        <taxon>Pterygota</taxon>
        <taxon>Neoptera</taxon>
        <taxon>Endopterygota</taxon>
        <taxon>Diptera</taxon>
        <taxon>Nematocera</taxon>
        <taxon>Psychodoidea</taxon>
        <taxon>Psychodidae</taxon>
        <taxon>Phlebotomus</taxon>
        <taxon>Larroussius</taxon>
    </lineage>
</organism>
<dbReference type="PRINTS" id="PR00301">
    <property type="entry name" value="HEATSHOCK70"/>
</dbReference>
<protein>
    <submittedName>
        <fullName evidence="5">Putative heat shock 70 kDa protein 4-like isoform x3</fullName>
    </submittedName>
</protein>
<dbReference type="GO" id="GO:0005634">
    <property type="term" value="C:nucleus"/>
    <property type="evidence" value="ECO:0007669"/>
    <property type="project" value="TreeGrafter"/>
</dbReference>
<dbReference type="Gene3D" id="3.90.640.10">
    <property type="entry name" value="Actin, Chain A, domain 4"/>
    <property type="match status" value="1"/>
</dbReference>
<dbReference type="EMBL" id="GIFK01002007">
    <property type="protein sequence ID" value="NBJ59710.1"/>
    <property type="molecule type" value="Transcribed_RNA"/>
</dbReference>
<feature type="region of interest" description="Disordered" evidence="4">
    <location>
        <begin position="757"/>
        <end position="819"/>
    </location>
</feature>
<dbReference type="FunFam" id="3.90.640.10:FF:000004">
    <property type="entry name" value="Heat shock 70 kDa protein 4"/>
    <property type="match status" value="1"/>
</dbReference>
<feature type="region of interest" description="Disordered" evidence="4">
    <location>
        <begin position="495"/>
        <end position="546"/>
    </location>
</feature>
<comment type="similarity">
    <text evidence="1">Belongs to the heat shock protein 70 family.</text>
</comment>
<dbReference type="Gene3D" id="3.30.30.30">
    <property type="match status" value="1"/>
</dbReference>
<dbReference type="Gene3D" id="1.20.1270.10">
    <property type="match status" value="1"/>
</dbReference>
<dbReference type="InterPro" id="IPR029047">
    <property type="entry name" value="HSP70_peptide-bd_sf"/>
</dbReference>
<accession>A0A6B2EDD3</accession>
<dbReference type="GO" id="GO:0005829">
    <property type="term" value="C:cytosol"/>
    <property type="evidence" value="ECO:0007669"/>
    <property type="project" value="TreeGrafter"/>
</dbReference>
<dbReference type="Gene3D" id="3.30.420.40">
    <property type="match status" value="2"/>
</dbReference>
<dbReference type="InterPro" id="IPR043129">
    <property type="entry name" value="ATPase_NBD"/>
</dbReference>
<dbReference type="Pfam" id="PF00012">
    <property type="entry name" value="HSP70"/>
    <property type="match status" value="1"/>
</dbReference>
<sequence length="819" mass="91674">MSVIGIDLGNESCYVAAAKAGGIETLANDYSLRATPSCVAFAGKKRILGVAAKNQMVTNLKNTISGFKRLLGRKYNDPYVQNELKKLPFRVEPMQNNAIGIRVNYLDKEHVFTPEQILAMLFTKLKETSTSALGGAQVNDCVIAVPWYFTNAERKALLDAAAIAGLNVLRLLNETTATALSYGFYKQDLPAPEEKSRFVAFVDCGHASLQVSICAFNNGKLRMVTSACDQYGGRDFDEILANHFSDEFVSKYKIDPRSSARAYLRLLTEVEKLKKQMSANSTLLPFNIECFMNDIDVSSKLQRSTFEDMSGHLFKRIEETMKKCLKDSKLSLDDIHSVEVVGGSTRIPSIKAIIEKVFGKPASTTLNQDEAVSRGAALQCAIMSPAVRVRDFKVQDIQNYPVHVSWDGDPSVDNRMEVFPALHPAPFSRMLTLYRREAFAMEIYYGDVPYPDPYIGRWVIRDIKPNSAGESQEVKVKIRINQNGIISITSATLTEKKDKDDASETAAADAVEGQQEQKQQSPPQSQEEMDVTPEDNSGDAKKEKKKSGIKLVELPIDVQTHGFSSTDLGGYVEQESKMIFNDVDEKERVDARNALEEYVYEMRDKLQEDGPLSVYVTQQDRENLVNQLNNLENWLYEEGEDCSKDVYRNKLTCLHGQIDPIKSRCAEYEAHPAALNQLGHTIQLAQKVIHEYRSGDAKYEHLLETDMLNISETAEKIHKWLENSRSVLIATPKTKDPPVKVADIQHEYQTLNTCVSSVLSRPKPKPPAPQAPPQQNNGATETSQPNHEQQQNHSSDDKSGQQQQSQQPKHANEDTMDID</sequence>
<feature type="compositionally biased region" description="Low complexity" evidence="4">
    <location>
        <begin position="514"/>
        <end position="526"/>
    </location>
</feature>
<name>A0A6B2EDD3_9DIPT</name>
<evidence type="ECO:0000256" key="3">
    <source>
        <dbReference type="ARBA" id="ARBA00022840"/>
    </source>
</evidence>
<dbReference type="PANTHER" id="PTHR45639">
    <property type="entry name" value="HSC70CB, ISOFORM G-RELATED"/>
    <property type="match status" value="1"/>
</dbReference>
<dbReference type="SUPFAM" id="SSF100934">
    <property type="entry name" value="Heat shock protein 70kD (HSP70), C-terminal subdomain"/>
    <property type="match status" value="1"/>
</dbReference>
<evidence type="ECO:0000256" key="4">
    <source>
        <dbReference type="SAM" id="MobiDB-lite"/>
    </source>
</evidence>
<dbReference type="FunFam" id="1.20.1270.10:FF:000002">
    <property type="entry name" value="Heat shock 70 kDa protein 4"/>
    <property type="match status" value="1"/>
</dbReference>
<evidence type="ECO:0000256" key="2">
    <source>
        <dbReference type="ARBA" id="ARBA00022741"/>
    </source>
</evidence>